<comment type="caution">
    <text evidence="25">The sequence shown here is derived from an EMBL/GenBank/DDBJ whole genome shotgun (WGS) entry which is preliminary data.</text>
</comment>
<evidence type="ECO:0000256" key="1">
    <source>
        <dbReference type="ARBA" id="ARBA00004170"/>
    </source>
</evidence>
<keyword evidence="10" id="KW-0443">Lipid metabolism</keyword>
<keyword evidence="8" id="KW-0276">Fatty acid metabolism</keyword>
<dbReference type="GO" id="GO:0016020">
    <property type="term" value="C:membrane"/>
    <property type="evidence" value="ECO:0007669"/>
    <property type="project" value="UniProtKB-SubCell"/>
</dbReference>
<evidence type="ECO:0000256" key="16">
    <source>
        <dbReference type="ARBA" id="ARBA00038848"/>
    </source>
</evidence>
<keyword evidence="6" id="KW-0053">Apoptosis</keyword>
<organism evidence="25 26">
    <name type="scientific">Candidatus Segetimicrobium genomatis</name>
    <dbReference type="NCBI Taxonomy" id="2569760"/>
    <lineage>
        <taxon>Bacteria</taxon>
        <taxon>Bacillati</taxon>
        <taxon>Candidatus Sysuimicrobiota</taxon>
        <taxon>Candidatus Sysuimicrobiia</taxon>
        <taxon>Candidatus Sysuimicrobiales</taxon>
        <taxon>Candidatus Segetimicrobiaceae</taxon>
        <taxon>Candidatus Segetimicrobium</taxon>
    </lineage>
</organism>
<evidence type="ECO:0000256" key="19">
    <source>
        <dbReference type="ARBA" id="ARBA00047588"/>
    </source>
</evidence>
<keyword evidence="7" id="KW-0378">Hydrolase</keyword>
<evidence type="ECO:0000256" key="15">
    <source>
        <dbReference type="ARBA" id="ARBA00038456"/>
    </source>
</evidence>
<dbReference type="GO" id="GO:0016787">
    <property type="term" value="F:hydrolase activity"/>
    <property type="evidence" value="ECO:0007669"/>
    <property type="project" value="UniProtKB-KW"/>
</dbReference>
<dbReference type="EC" id="3.1.2.2" evidence="16"/>
<dbReference type="CDD" id="cd03443">
    <property type="entry name" value="PaaI_thioesterase"/>
    <property type="match status" value="1"/>
</dbReference>
<keyword evidence="5" id="KW-0963">Cytoplasm</keyword>
<evidence type="ECO:0000256" key="8">
    <source>
        <dbReference type="ARBA" id="ARBA00022832"/>
    </source>
</evidence>
<evidence type="ECO:0000256" key="11">
    <source>
        <dbReference type="ARBA" id="ARBA00023136"/>
    </source>
</evidence>
<comment type="catalytic activity">
    <reaction evidence="13">
        <text>(5Z,8Z,11Z,14Z)-eicosatetraenoyl-CoA + H2O = (5Z,8Z,11Z,14Z)-eicosatetraenoate + CoA + H(+)</text>
        <dbReference type="Rhea" id="RHEA:40151"/>
        <dbReference type="ChEBI" id="CHEBI:15377"/>
        <dbReference type="ChEBI" id="CHEBI:15378"/>
        <dbReference type="ChEBI" id="CHEBI:32395"/>
        <dbReference type="ChEBI" id="CHEBI:57287"/>
        <dbReference type="ChEBI" id="CHEBI:57368"/>
    </reaction>
    <physiologicalReaction direction="left-to-right" evidence="13">
        <dbReference type="Rhea" id="RHEA:40152"/>
    </physiologicalReaction>
</comment>
<keyword evidence="12" id="KW-0966">Cell projection</keyword>
<dbReference type="PANTHER" id="PTHR12418">
    <property type="entry name" value="ACYL-COENZYME A THIOESTERASE THEM4"/>
    <property type="match status" value="1"/>
</dbReference>
<accession>A0A537IZY2</accession>
<comment type="catalytic activity">
    <reaction evidence="14">
        <text>(9Z)-octadecenoyl-CoA + H2O = (9Z)-octadecenoate + CoA + H(+)</text>
        <dbReference type="Rhea" id="RHEA:40139"/>
        <dbReference type="ChEBI" id="CHEBI:15377"/>
        <dbReference type="ChEBI" id="CHEBI:15378"/>
        <dbReference type="ChEBI" id="CHEBI:30823"/>
        <dbReference type="ChEBI" id="CHEBI:57287"/>
        <dbReference type="ChEBI" id="CHEBI:57387"/>
    </reaction>
    <physiologicalReaction direction="left-to-right" evidence="14">
        <dbReference type="Rhea" id="RHEA:40140"/>
    </physiologicalReaction>
</comment>
<dbReference type="EMBL" id="VBAP01000009">
    <property type="protein sequence ID" value="TMI76833.1"/>
    <property type="molecule type" value="Genomic_DNA"/>
</dbReference>
<proteinExistence type="inferred from homology"/>
<evidence type="ECO:0000256" key="20">
    <source>
        <dbReference type="ARBA" id="ARBA00047734"/>
    </source>
</evidence>
<dbReference type="Pfam" id="PF03061">
    <property type="entry name" value="4HBT"/>
    <property type="match status" value="1"/>
</dbReference>
<feature type="domain" description="Thioesterase" evidence="24">
    <location>
        <begin position="44"/>
        <end position="113"/>
    </location>
</feature>
<comment type="catalytic activity">
    <reaction evidence="19">
        <text>octanoyl-CoA + H2O = octanoate + CoA + H(+)</text>
        <dbReference type="Rhea" id="RHEA:30143"/>
        <dbReference type="ChEBI" id="CHEBI:15377"/>
        <dbReference type="ChEBI" id="CHEBI:15378"/>
        <dbReference type="ChEBI" id="CHEBI:25646"/>
        <dbReference type="ChEBI" id="CHEBI:57287"/>
        <dbReference type="ChEBI" id="CHEBI:57386"/>
    </reaction>
    <physiologicalReaction direction="left-to-right" evidence="19">
        <dbReference type="Rhea" id="RHEA:30144"/>
    </physiologicalReaction>
</comment>
<reference evidence="25 26" key="1">
    <citation type="journal article" date="2019" name="Nat. Microbiol.">
        <title>Mediterranean grassland soil C-N compound turnover is dependent on rainfall and depth, and is mediated by genomically divergent microorganisms.</title>
        <authorList>
            <person name="Diamond S."/>
            <person name="Andeer P.F."/>
            <person name="Li Z."/>
            <person name="Crits-Christoph A."/>
            <person name="Burstein D."/>
            <person name="Anantharaman K."/>
            <person name="Lane K.R."/>
            <person name="Thomas B.C."/>
            <person name="Pan C."/>
            <person name="Northen T.R."/>
            <person name="Banfield J.F."/>
        </authorList>
    </citation>
    <scope>NUCLEOTIDE SEQUENCE [LARGE SCALE GENOMIC DNA]</scope>
    <source>
        <strain evidence="25">NP_8</strain>
    </source>
</reference>
<dbReference type="InterPro" id="IPR029069">
    <property type="entry name" value="HotDog_dom_sf"/>
</dbReference>
<evidence type="ECO:0000259" key="24">
    <source>
        <dbReference type="Pfam" id="PF03061"/>
    </source>
</evidence>
<dbReference type="AlphaFoldDB" id="A0A537IZY2"/>
<dbReference type="PANTHER" id="PTHR12418:SF19">
    <property type="entry name" value="ACYL-COENZYME A THIOESTERASE THEM4"/>
    <property type="match status" value="1"/>
</dbReference>
<evidence type="ECO:0000313" key="26">
    <source>
        <dbReference type="Proteomes" id="UP000318834"/>
    </source>
</evidence>
<evidence type="ECO:0000256" key="7">
    <source>
        <dbReference type="ARBA" id="ARBA00022801"/>
    </source>
</evidence>
<evidence type="ECO:0000256" key="21">
    <source>
        <dbReference type="ARBA" id="ARBA00047969"/>
    </source>
</evidence>
<evidence type="ECO:0000256" key="12">
    <source>
        <dbReference type="ARBA" id="ARBA00023273"/>
    </source>
</evidence>
<comment type="catalytic activity">
    <reaction evidence="22">
        <text>dodecanoyl-CoA + H2O = dodecanoate + CoA + H(+)</text>
        <dbReference type="Rhea" id="RHEA:30135"/>
        <dbReference type="ChEBI" id="CHEBI:15377"/>
        <dbReference type="ChEBI" id="CHEBI:15378"/>
        <dbReference type="ChEBI" id="CHEBI:18262"/>
        <dbReference type="ChEBI" id="CHEBI:57287"/>
        <dbReference type="ChEBI" id="CHEBI:57375"/>
    </reaction>
    <physiologicalReaction direction="left-to-right" evidence="22">
        <dbReference type="Rhea" id="RHEA:30136"/>
    </physiologicalReaction>
</comment>
<evidence type="ECO:0000256" key="9">
    <source>
        <dbReference type="ARBA" id="ARBA00022946"/>
    </source>
</evidence>
<evidence type="ECO:0000256" key="6">
    <source>
        <dbReference type="ARBA" id="ARBA00022703"/>
    </source>
</evidence>
<dbReference type="Proteomes" id="UP000318834">
    <property type="component" value="Unassembled WGS sequence"/>
</dbReference>
<comment type="catalytic activity">
    <reaction evidence="20">
        <text>hexadecanoyl-CoA + H2O = hexadecanoate + CoA + H(+)</text>
        <dbReference type="Rhea" id="RHEA:16645"/>
        <dbReference type="ChEBI" id="CHEBI:7896"/>
        <dbReference type="ChEBI" id="CHEBI:15377"/>
        <dbReference type="ChEBI" id="CHEBI:15378"/>
        <dbReference type="ChEBI" id="CHEBI:57287"/>
        <dbReference type="ChEBI" id="CHEBI:57379"/>
        <dbReference type="EC" id="3.1.2.2"/>
    </reaction>
    <physiologicalReaction direction="left-to-right" evidence="20">
        <dbReference type="Rhea" id="RHEA:16646"/>
    </physiologicalReaction>
</comment>
<dbReference type="InterPro" id="IPR052365">
    <property type="entry name" value="THEM4/THEM5_acyl-CoA_thioest"/>
</dbReference>
<gene>
    <name evidence="25" type="ORF">E6H05_02180</name>
</gene>
<evidence type="ECO:0000256" key="5">
    <source>
        <dbReference type="ARBA" id="ARBA00022490"/>
    </source>
</evidence>
<comment type="subcellular location">
    <subcellularLocation>
        <location evidence="3">Cell projection</location>
        <location evidence="3">Ruffle membrane</location>
    </subcellularLocation>
    <subcellularLocation>
        <location evidence="2">Cytoplasm</location>
    </subcellularLocation>
    <subcellularLocation>
        <location evidence="1">Membrane</location>
        <topology evidence="1">Peripheral membrane protein</topology>
    </subcellularLocation>
</comment>
<keyword evidence="11" id="KW-0472">Membrane</keyword>
<evidence type="ECO:0000256" key="2">
    <source>
        <dbReference type="ARBA" id="ARBA00004496"/>
    </source>
</evidence>
<keyword evidence="4" id="KW-1003">Cell membrane</keyword>
<comment type="similarity">
    <text evidence="15">Belongs to the THEM4/THEM5 thioesterase family.</text>
</comment>
<dbReference type="GO" id="GO:0006631">
    <property type="term" value="P:fatty acid metabolic process"/>
    <property type="evidence" value="ECO:0007669"/>
    <property type="project" value="UniProtKB-KW"/>
</dbReference>
<comment type="catalytic activity">
    <reaction evidence="23">
        <text>tetradecanoyl-CoA + H2O = tetradecanoate + CoA + H(+)</text>
        <dbReference type="Rhea" id="RHEA:40119"/>
        <dbReference type="ChEBI" id="CHEBI:15377"/>
        <dbReference type="ChEBI" id="CHEBI:15378"/>
        <dbReference type="ChEBI" id="CHEBI:30807"/>
        <dbReference type="ChEBI" id="CHEBI:57287"/>
        <dbReference type="ChEBI" id="CHEBI:57385"/>
    </reaction>
    <physiologicalReaction direction="left-to-right" evidence="23">
        <dbReference type="Rhea" id="RHEA:40120"/>
    </physiologicalReaction>
</comment>
<dbReference type="InterPro" id="IPR006683">
    <property type="entry name" value="Thioestr_dom"/>
</dbReference>
<evidence type="ECO:0000256" key="17">
    <source>
        <dbReference type="ARBA" id="ARBA00040123"/>
    </source>
</evidence>
<evidence type="ECO:0000256" key="14">
    <source>
        <dbReference type="ARBA" id="ARBA00037002"/>
    </source>
</evidence>
<name>A0A537IZY2_9BACT</name>
<keyword evidence="9" id="KW-0809">Transit peptide</keyword>
<dbReference type="GO" id="GO:0005737">
    <property type="term" value="C:cytoplasm"/>
    <property type="evidence" value="ECO:0007669"/>
    <property type="project" value="UniProtKB-SubCell"/>
</dbReference>
<evidence type="ECO:0000313" key="25">
    <source>
        <dbReference type="EMBL" id="TMI76833.1"/>
    </source>
</evidence>
<sequence length="127" mass="13448">MRVANRCFVCGQDNPIGLKLKFSRVGEGVRAEFTPSDLHAGYEGLVHGGILAALIDDAIANIWFARGQEAVTAKIEIRFRQEAKPGDRLLVSAEPAGSKGGLRIARATVTRADGALVAEGSGFVSIK</sequence>
<protein>
    <recommendedName>
        <fullName evidence="17">Acyl-coenzyme A thioesterase THEM4</fullName>
        <ecNumber evidence="16">3.1.2.2</ecNumber>
    </recommendedName>
    <alternativeName>
        <fullName evidence="18">Thioesterase superfamily member 4</fullName>
    </alternativeName>
</protein>
<dbReference type="SUPFAM" id="SSF54637">
    <property type="entry name" value="Thioesterase/thiol ester dehydrase-isomerase"/>
    <property type="match status" value="1"/>
</dbReference>
<evidence type="ECO:0000256" key="10">
    <source>
        <dbReference type="ARBA" id="ARBA00023098"/>
    </source>
</evidence>
<evidence type="ECO:0000256" key="13">
    <source>
        <dbReference type="ARBA" id="ARBA00035852"/>
    </source>
</evidence>
<evidence type="ECO:0000256" key="22">
    <source>
        <dbReference type="ARBA" id="ARBA00048074"/>
    </source>
</evidence>
<evidence type="ECO:0000256" key="4">
    <source>
        <dbReference type="ARBA" id="ARBA00022475"/>
    </source>
</evidence>
<comment type="catalytic activity">
    <reaction evidence="21">
        <text>decanoyl-CoA + H2O = decanoate + CoA + H(+)</text>
        <dbReference type="Rhea" id="RHEA:40059"/>
        <dbReference type="ChEBI" id="CHEBI:15377"/>
        <dbReference type="ChEBI" id="CHEBI:15378"/>
        <dbReference type="ChEBI" id="CHEBI:27689"/>
        <dbReference type="ChEBI" id="CHEBI:57287"/>
        <dbReference type="ChEBI" id="CHEBI:61430"/>
    </reaction>
    <physiologicalReaction direction="left-to-right" evidence="21">
        <dbReference type="Rhea" id="RHEA:40060"/>
    </physiologicalReaction>
</comment>
<evidence type="ECO:0000256" key="18">
    <source>
        <dbReference type="ARBA" id="ARBA00043210"/>
    </source>
</evidence>
<evidence type="ECO:0000256" key="3">
    <source>
        <dbReference type="ARBA" id="ARBA00004632"/>
    </source>
</evidence>
<evidence type="ECO:0000256" key="23">
    <source>
        <dbReference type="ARBA" id="ARBA00048180"/>
    </source>
</evidence>
<dbReference type="Gene3D" id="3.10.129.10">
    <property type="entry name" value="Hotdog Thioesterase"/>
    <property type="match status" value="1"/>
</dbReference>